<name>A0ABX4YN02_9LEPT</name>
<evidence type="ECO:0000313" key="2">
    <source>
        <dbReference type="Proteomes" id="UP000094669"/>
    </source>
</evidence>
<comment type="caution">
    <text evidence="1">The sequence shown here is derived from an EMBL/GenBank/DDBJ whole genome shotgun (WGS) entry which is preliminary data.</text>
</comment>
<protein>
    <submittedName>
        <fullName evidence="1">Uncharacterized protein</fullName>
    </submittedName>
</protein>
<sequence length="72" mass="8537">MRSFDLVPKFAKNCIGRFKIRLRDALQFSVLRPDASIFERFESLKREGLRAEPKSVHHRIVRRKTAKLWILG</sequence>
<evidence type="ECO:0000313" key="1">
    <source>
        <dbReference type="EMBL" id="PNV76662.1"/>
    </source>
</evidence>
<gene>
    <name evidence="1" type="ORF">BES34_003535</name>
</gene>
<dbReference type="Proteomes" id="UP000094669">
    <property type="component" value="Unassembled WGS sequence"/>
</dbReference>
<proteinExistence type="predicted"/>
<keyword evidence="2" id="KW-1185">Reference proteome</keyword>
<reference evidence="1" key="1">
    <citation type="submission" date="2018-01" db="EMBL/GenBank/DDBJ databases">
        <title>Genomic characterization of Leptospira inadai serogroup Lyme isolated from captured rat in Brazil and comparative analysis with human reference strain.</title>
        <authorList>
            <person name="Moreno L.Z."/>
            <person name="Loureiro A.P."/>
            <person name="Miraglia F."/>
            <person name="Kremer F.S."/>
            <person name="Eslabao M.R."/>
            <person name="Dellagostin O.A."/>
            <person name="Lilenbaum W."/>
            <person name="Moreno A.M."/>
        </authorList>
    </citation>
    <scope>NUCLEOTIDE SEQUENCE [LARGE SCALE GENOMIC DNA]</scope>
    <source>
        <strain evidence="1">M34/99</strain>
    </source>
</reference>
<accession>A0ABX4YN02</accession>
<organism evidence="1 2">
    <name type="scientific">Leptospira inadai serovar Lyme</name>
    <dbReference type="NCBI Taxonomy" id="293084"/>
    <lineage>
        <taxon>Bacteria</taxon>
        <taxon>Pseudomonadati</taxon>
        <taxon>Spirochaetota</taxon>
        <taxon>Spirochaetia</taxon>
        <taxon>Leptospirales</taxon>
        <taxon>Leptospiraceae</taxon>
        <taxon>Leptospira</taxon>
    </lineage>
</organism>
<dbReference type="EMBL" id="MCRM02000002">
    <property type="protein sequence ID" value="PNV76662.1"/>
    <property type="molecule type" value="Genomic_DNA"/>
</dbReference>